<name>A0A1R1PRE0_ZANCU</name>
<evidence type="ECO:0000313" key="1">
    <source>
        <dbReference type="EMBL" id="OMH83545.1"/>
    </source>
</evidence>
<dbReference type="Proteomes" id="UP000188320">
    <property type="component" value="Unassembled WGS sequence"/>
</dbReference>
<reference evidence="2" key="1">
    <citation type="submission" date="2017-01" db="EMBL/GenBank/DDBJ databases">
        <authorList>
            <person name="Wang Y."/>
            <person name="White M."/>
            <person name="Kvist S."/>
            <person name="Moncalvo J.-M."/>
        </authorList>
    </citation>
    <scope>NUCLEOTIDE SEQUENCE [LARGE SCALE GENOMIC DNA]</scope>
    <source>
        <strain evidence="2">COL-18-3</strain>
    </source>
</reference>
<protein>
    <submittedName>
        <fullName evidence="1">Uncharacterized protein</fullName>
    </submittedName>
</protein>
<feature type="non-terminal residue" evidence="1">
    <location>
        <position position="70"/>
    </location>
</feature>
<proteinExistence type="predicted"/>
<dbReference type="EMBL" id="LSSK01000377">
    <property type="protein sequence ID" value="OMH83545.1"/>
    <property type="molecule type" value="Genomic_DNA"/>
</dbReference>
<evidence type="ECO:0000313" key="2">
    <source>
        <dbReference type="Proteomes" id="UP000188320"/>
    </source>
</evidence>
<dbReference type="AlphaFoldDB" id="A0A1R1PRE0"/>
<organism evidence="1 2">
    <name type="scientific">Zancudomyces culisetae</name>
    <name type="common">Gut fungus</name>
    <name type="synonym">Smittium culisetae</name>
    <dbReference type="NCBI Taxonomy" id="1213189"/>
    <lineage>
        <taxon>Eukaryota</taxon>
        <taxon>Fungi</taxon>
        <taxon>Fungi incertae sedis</taxon>
        <taxon>Zoopagomycota</taxon>
        <taxon>Kickxellomycotina</taxon>
        <taxon>Harpellomycetes</taxon>
        <taxon>Harpellales</taxon>
        <taxon>Legeriomycetaceae</taxon>
        <taxon>Zancudomyces</taxon>
    </lineage>
</organism>
<accession>A0A1R1PRE0</accession>
<keyword evidence="2" id="KW-1185">Reference proteome</keyword>
<gene>
    <name evidence="1" type="ORF">AX774_g2948</name>
</gene>
<sequence length="70" mass="7853">MGETEPKTPEIEKFSGAAEQFVPFMAQIVTERVLLVIQVCHSYNLAPPINDRYGDKTRIVFHMAQDGSLS</sequence>
<comment type="caution">
    <text evidence="1">The sequence shown here is derived from an EMBL/GenBank/DDBJ whole genome shotgun (WGS) entry which is preliminary data.</text>
</comment>